<organism evidence="3">
    <name type="scientific">Chromera velia CCMP2878</name>
    <dbReference type="NCBI Taxonomy" id="1169474"/>
    <lineage>
        <taxon>Eukaryota</taxon>
        <taxon>Sar</taxon>
        <taxon>Alveolata</taxon>
        <taxon>Colpodellida</taxon>
        <taxon>Chromeraceae</taxon>
        <taxon>Chromera</taxon>
    </lineage>
</organism>
<protein>
    <recommendedName>
        <fullName evidence="4">Transmembrane protein</fullName>
    </recommendedName>
</protein>
<evidence type="ECO:0008006" key="4">
    <source>
        <dbReference type="Google" id="ProtNLM"/>
    </source>
</evidence>
<keyword evidence="2" id="KW-0472">Membrane</keyword>
<feature type="transmembrane region" description="Helical" evidence="2">
    <location>
        <begin position="328"/>
        <end position="351"/>
    </location>
</feature>
<feature type="transmembrane region" description="Helical" evidence="2">
    <location>
        <begin position="170"/>
        <end position="192"/>
    </location>
</feature>
<dbReference type="EMBL" id="CDMZ01000079">
    <property type="protein sequence ID" value="CEM06164.1"/>
    <property type="molecule type" value="Genomic_DNA"/>
</dbReference>
<feature type="transmembrane region" description="Helical" evidence="2">
    <location>
        <begin position="436"/>
        <end position="461"/>
    </location>
</feature>
<name>A0A0G4F383_9ALVE</name>
<dbReference type="VEuPathDB" id="CryptoDB:Cvel_14837"/>
<proteinExistence type="predicted"/>
<evidence type="ECO:0000313" key="3">
    <source>
        <dbReference type="EMBL" id="CEM06164.1"/>
    </source>
</evidence>
<sequence length="679" mass="75502">MISESSSRIVYPDCEEVFKKYSEVPCFGEDMQSLEGYQEKDFFCHYAKNFWEPNSTAESLAEQDVVEVDVIATESTKLFQPSFLEFSLLLDDFVSKHVPAEFQYTGLASDLWEGNLDADSRAKTVFDALTKEDGGERVVGNLERNFKDGFYRRLDIQGDSHYNIAQVWRWLAWIGAGAALFLGIALFLAAIADPEMETRDIWQLSREQVEERRQRARESEGDKPWSLDQPKESPCRSLFVVATWRTLQIALILFACATCAHVFGILLGVGLVLGLLFFIFFALWLWQTIFESIFHKMEAMEKSIRRLATRTEEATTEVRTQATKGMTIGATIFAVVTFIFQLFGLLGANFLRVGVDITIVRTGFAALFPVTLDTLFGPLADALEAVRLEFIALSFLEFSGGLSTSVSMTSAQCTSDVSPQDCGGASETDSFGTTFLLVRGVAAAASLLLVQSGMLTVLPLFAVALEQRRRAIPGDKTMQHFFVMCLQSAIAIITLRVLLLFRRSTSAWDIGGYIYSVLGNSIIFLAAAVFAAGTLLGDVFFGALAGETVLQLAAFRKKTDKTKALDERLERKALEGDRLAKMKMSPRSQIALLQEHEGISQKEKKNHGEEENVAVRRIFAVWLLIIQRADAVNAQTEYRLRKDGSAQQDGKAFTDTCEGDGPSECKGPGQCPSRDNLYR</sequence>
<keyword evidence="2" id="KW-0812">Transmembrane</keyword>
<dbReference type="AlphaFoldDB" id="A0A0G4F383"/>
<feature type="transmembrane region" description="Helical" evidence="2">
    <location>
        <begin position="481"/>
        <end position="501"/>
    </location>
</feature>
<evidence type="ECO:0000256" key="1">
    <source>
        <dbReference type="SAM" id="MobiDB-lite"/>
    </source>
</evidence>
<evidence type="ECO:0000256" key="2">
    <source>
        <dbReference type="SAM" id="Phobius"/>
    </source>
</evidence>
<feature type="region of interest" description="Disordered" evidence="1">
    <location>
        <begin position="641"/>
        <end position="679"/>
    </location>
</feature>
<reference evidence="3" key="1">
    <citation type="submission" date="2014-11" db="EMBL/GenBank/DDBJ databases">
        <authorList>
            <person name="Otto D Thomas"/>
            <person name="Naeem Raeece"/>
        </authorList>
    </citation>
    <scope>NUCLEOTIDE SEQUENCE</scope>
</reference>
<feature type="transmembrane region" description="Helical" evidence="2">
    <location>
        <begin position="513"/>
        <end position="533"/>
    </location>
</feature>
<keyword evidence="2" id="KW-1133">Transmembrane helix</keyword>
<gene>
    <name evidence="3" type="ORF">Cvel_14837</name>
</gene>
<feature type="transmembrane region" description="Helical" evidence="2">
    <location>
        <begin position="263"/>
        <end position="286"/>
    </location>
</feature>
<accession>A0A0G4F383</accession>